<keyword evidence="3" id="KW-0808">Transferase</keyword>
<dbReference type="InterPro" id="IPR010426">
    <property type="entry name" value="MTTB_MeTrfase"/>
</dbReference>
<dbReference type="EMBL" id="BARW01014019">
    <property type="protein sequence ID" value="GAI73064.1"/>
    <property type="molecule type" value="Genomic_DNA"/>
</dbReference>
<comment type="similarity">
    <text evidence="1">Belongs to the trimethylamine methyltransferase family.</text>
</comment>
<accession>X1SZ25</accession>
<evidence type="ECO:0008006" key="5">
    <source>
        <dbReference type="Google" id="ProtNLM"/>
    </source>
</evidence>
<sequence>MLKGFTRKFKPLELLTEEQVRAIHKAVLDVLRETGATFHSERALKDLDKNGCQV</sequence>
<evidence type="ECO:0000256" key="2">
    <source>
        <dbReference type="ARBA" id="ARBA00022603"/>
    </source>
</evidence>
<keyword evidence="2" id="KW-0489">Methyltransferase</keyword>
<evidence type="ECO:0000313" key="4">
    <source>
        <dbReference type="EMBL" id="GAI73064.1"/>
    </source>
</evidence>
<dbReference type="Gene3D" id="3.20.20.480">
    <property type="entry name" value="Trimethylamine methyltransferase-like"/>
    <property type="match status" value="1"/>
</dbReference>
<evidence type="ECO:0000256" key="3">
    <source>
        <dbReference type="ARBA" id="ARBA00022679"/>
    </source>
</evidence>
<name>X1SZ25_9ZZZZ</name>
<dbReference type="GO" id="GO:0008168">
    <property type="term" value="F:methyltransferase activity"/>
    <property type="evidence" value="ECO:0007669"/>
    <property type="project" value="UniProtKB-KW"/>
</dbReference>
<protein>
    <recommendedName>
        <fullName evidence="5">Trimethylamine methyltransferase</fullName>
    </recommendedName>
</protein>
<evidence type="ECO:0000256" key="1">
    <source>
        <dbReference type="ARBA" id="ARBA00007137"/>
    </source>
</evidence>
<proteinExistence type="inferred from homology"/>
<organism evidence="4">
    <name type="scientific">marine sediment metagenome</name>
    <dbReference type="NCBI Taxonomy" id="412755"/>
    <lineage>
        <taxon>unclassified sequences</taxon>
        <taxon>metagenomes</taxon>
        <taxon>ecological metagenomes</taxon>
    </lineage>
</organism>
<dbReference type="AlphaFoldDB" id="X1SZ25"/>
<gene>
    <name evidence="4" type="ORF">S12H4_25212</name>
</gene>
<dbReference type="GO" id="GO:0032259">
    <property type="term" value="P:methylation"/>
    <property type="evidence" value="ECO:0007669"/>
    <property type="project" value="UniProtKB-KW"/>
</dbReference>
<feature type="non-terminal residue" evidence="4">
    <location>
        <position position="54"/>
    </location>
</feature>
<comment type="caution">
    <text evidence="4">The sequence shown here is derived from an EMBL/GenBank/DDBJ whole genome shotgun (WGS) entry which is preliminary data.</text>
</comment>
<reference evidence="4" key="1">
    <citation type="journal article" date="2014" name="Front. Microbiol.">
        <title>High frequency of phylogenetically diverse reductive dehalogenase-homologous genes in deep subseafloor sedimentary metagenomes.</title>
        <authorList>
            <person name="Kawai M."/>
            <person name="Futagami T."/>
            <person name="Toyoda A."/>
            <person name="Takaki Y."/>
            <person name="Nishi S."/>
            <person name="Hori S."/>
            <person name="Arai W."/>
            <person name="Tsubouchi T."/>
            <person name="Morono Y."/>
            <person name="Uchiyama I."/>
            <person name="Ito T."/>
            <person name="Fujiyama A."/>
            <person name="Inagaki F."/>
            <person name="Takami H."/>
        </authorList>
    </citation>
    <scope>NUCLEOTIDE SEQUENCE</scope>
    <source>
        <strain evidence="4">Expedition CK06-06</strain>
    </source>
</reference>
<dbReference type="Pfam" id="PF06253">
    <property type="entry name" value="MTTB"/>
    <property type="match status" value="1"/>
</dbReference>
<dbReference type="GO" id="GO:0015948">
    <property type="term" value="P:methanogenesis"/>
    <property type="evidence" value="ECO:0007669"/>
    <property type="project" value="InterPro"/>
</dbReference>
<dbReference type="InterPro" id="IPR038601">
    <property type="entry name" value="MttB-like_sf"/>
</dbReference>